<evidence type="ECO:0000313" key="1">
    <source>
        <dbReference type="EMBL" id="OQO13553.1"/>
    </source>
</evidence>
<evidence type="ECO:0000313" key="2">
    <source>
        <dbReference type="Proteomes" id="UP000192596"/>
    </source>
</evidence>
<sequence length="283" mass="30386">MDDIPAVWPGTKEEVDMLTLGVTTEYTSRSQARKKFFDDSTTICTANFRTNPNYPFYHTVRKAGFHVANVLYGACVPPGFDTTAAASGITAQQESEHMNCLAGLSLCPKQTALCRSAFSSNTGMTLTLGPGHGGKGALLSTAATIVGMLQLGKKVLVCGPTNRSIKAIVEKFLEPLVKVKVKALIFNHWAIYTGGYAKKGLKSPFNKSPGKPLANAETALSPYEKTALAALTQQSIDFRITNVYDAEALATRSVVAATASLEFPPGDMEHLRDNGQEYDDLLA</sequence>
<keyword evidence="2" id="KW-1185">Reference proteome</keyword>
<dbReference type="AlphaFoldDB" id="A0A1V8TQ93"/>
<reference evidence="2" key="1">
    <citation type="submission" date="2017-03" db="EMBL/GenBank/DDBJ databases">
        <title>Genomes of endolithic fungi from Antarctica.</title>
        <authorList>
            <person name="Coleine C."/>
            <person name="Masonjones S."/>
            <person name="Stajich J.E."/>
        </authorList>
    </citation>
    <scope>NUCLEOTIDE SEQUENCE [LARGE SCALE GENOMIC DNA]</scope>
    <source>
        <strain evidence="2">CCFEE 5527</strain>
    </source>
</reference>
<dbReference type="Proteomes" id="UP000192596">
    <property type="component" value="Unassembled WGS sequence"/>
</dbReference>
<protein>
    <recommendedName>
        <fullName evidence="3">DNA2/NAM7 helicase helicase domain-containing protein</fullName>
    </recommendedName>
</protein>
<name>A0A1V8TQ93_9PEZI</name>
<accession>A0A1V8TQ93</accession>
<gene>
    <name evidence="1" type="ORF">B0A48_01782</name>
</gene>
<evidence type="ECO:0008006" key="3">
    <source>
        <dbReference type="Google" id="ProtNLM"/>
    </source>
</evidence>
<comment type="caution">
    <text evidence="1">The sequence shown here is derived from an EMBL/GenBank/DDBJ whole genome shotgun (WGS) entry which is preliminary data.</text>
</comment>
<dbReference type="EMBL" id="NAJO01000003">
    <property type="protein sequence ID" value="OQO13553.1"/>
    <property type="molecule type" value="Genomic_DNA"/>
</dbReference>
<proteinExistence type="predicted"/>
<dbReference type="InParanoid" id="A0A1V8TQ93"/>
<organism evidence="1 2">
    <name type="scientific">Cryoendolithus antarcticus</name>
    <dbReference type="NCBI Taxonomy" id="1507870"/>
    <lineage>
        <taxon>Eukaryota</taxon>
        <taxon>Fungi</taxon>
        <taxon>Dikarya</taxon>
        <taxon>Ascomycota</taxon>
        <taxon>Pezizomycotina</taxon>
        <taxon>Dothideomycetes</taxon>
        <taxon>Dothideomycetidae</taxon>
        <taxon>Cladosporiales</taxon>
        <taxon>Cladosporiaceae</taxon>
        <taxon>Cryoendolithus</taxon>
    </lineage>
</organism>